<feature type="compositionally biased region" description="Basic and acidic residues" evidence="2">
    <location>
        <begin position="183"/>
        <end position="206"/>
    </location>
</feature>
<feature type="region of interest" description="Disordered" evidence="2">
    <location>
        <begin position="1188"/>
        <end position="1215"/>
    </location>
</feature>
<protein>
    <submittedName>
        <fullName evidence="3">Uncharacterized protein</fullName>
    </submittedName>
</protein>
<feature type="compositionally biased region" description="Basic residues" evidence="2">
    <location>
        <begin position="1195"/>
        <end position="1215"/>
    </location>
</feature>
<feature type="compositionally biased region" description="Acidic residues" evidence="2">
    <location>
        <begin position="680"/>
        <end position="694"/>
    </location>
</feature>
<feature type="region of interest" description="Disordered" evidence="2">
    <location>
        <begin position="612"/>
        <end position="712"/>
    </location>
</feature>
<feature type="region of interest" description="Disordered" evidence="2">
    <location>
        <begin position="732"/>
        <end position="797"/>
    </location>
</feature>
<feature type="compositionally biased region" description="Polar residues" evidence="2">
    <location>
        <begin position="509"/>
        <end position="523"/>
    </location>
</feature>
<evidence type="ECO:0000313" key="3">
    <source>
        <dbReference type="EMBL" id="KAK7017911.1"/>
    </source>
</evidence>
<feature type="compositionally biased region" description="Basic and acidic residues" evidence="2">
    <location>
        <begin position="654"/>
        <end position="663"/>
    </location>
</feature>
<feature type="compositionally biased region" description="Basic and acidic residues" evidence="2">
    <location>
        <begin position="453"/>
        <end position="473"/>
    </location>
</feature>
<feature type="region of interest" description="Disordered" evidence="2">
    <location>
        <begin position="453"/>
        <end position="528"/>
    </location>
</feature>
<feature type="compositionally biased region" description="Polar residues" evidence="2">
    <location>
        <begin position="622"/>
        <end position="634"/>
    </location>
</feature>
<accession>A0AAW0AWM1</accession>
<dbReference type="AlphaFoldDB" id="A0AAW0AWM1"/>
<evidence type="ECO:0000256" key="1">
    <source>
        <dbReference type="SAM" id="Coils"/>
    </source>
</evidence>
<feature type="compositionally biased region" description="Polar residues" evidence="2">
    <location>
        <begin position="954"/>
        <end position="965"/>
    </location>
</feature>
<evidence type="ECO:0000313" key="4">
    <source>
        <dbReference type="Proteomes" id="UP001383192"/>
    </source>
</evidence>
<feature type="compositionally biased region" description="Basic and acidic residues" evidence="2">
    <location>
        <begin position="489"/>
        <end position="503"/>
    </location>
</feature>
<keyword evidence="1" id="KW-0175">Coiled coil</keyword>
<feature type="coiled-coil region" evidence="1">
    <location>
        <begin position="87"/>
        <end position="117"/>
    </location>
</feature>
<organism evidence="3 4">
    <name type="scientific">Paramarasmius palmivorus</name>
    <dbReference type="NCBI Taxonomy" id="297713"/>
    <lineage>
        <taxon>Eukaryota</taxon>
        <taxon>Fungi</taxon>
        <taxon>Dikarya</taxon>
        <taxon>Basidiomycota</taxon>
        <taxon>Agaricomycotina</taxon>
        <taxon>Agaricomycetes</taxon>
        <taxon>Agaricomycetidae</taxon>
        <taxon>Agaricales</taxon>
        <taxon>Marasmiineae</taxon>
        <taxon>Marasmiaceae</taxon>
        <taxon>Paramarasmius</taxon>
    </lineage>
</organism>
<dbReference type="Proteomes" id="UP001383192">
    <property type="component" value="Unassembled WGS sequence"/>
</dbReference>
<feature type="compositionally biased region" description="Polar residues" evidence="2">
    <location>
        <begin position="249"/>
        <end position="274"/>
    </location>
</feature>
<evidence type="ECO:0000256" key="2">
    <source>
        <dbReference type="SAM" id="MobiDB-lite"/>
    </source>
</evidence>
<proteinExistence type="predicted"/>
<feature type="region of interest" description="Disordered" evidence="2">
    <location>
        <begin position="240"/>
        <end position="317"/>
    </location>
</feature>
<feature type="region of interest" description="Disordered" evidence="2">
    <location>
        <begin position="932"/>
        <end position="965"/>
    </location>
</feature>
<reference evidence="3 4" key="1">
    <citation type="submission" date="2024-01" db="EMBL/GenBank/DDBJ databases">
        <title>A draft genome for a cacao thread blight-causing isolate of Paramarasmius palmivorus.</title>
        <authorList>
            <person name="Baruah I.K."/>
            <person name="Bukari Y."/>
            <person name="Amoako-Attah I."/>
            <person name="Meinhardt L.W."/>
            <person name="Bailey B.A."/>
            <person name="Cohen S.P."/>
        </authorList>
    </citation>
    <scope>NUCLEOTIDE SEQUENCE [LARGE SCALE GENOMIC DNA]</scope>
    <source>
        <strain evidence="3 4">GH-12</strain>
    </source>
</reference>
<keyword evidence="4" id="KW-1185">Reference proteome</keyword>
<gene>
    <name evidence="3" type="ORF">VNI00_018523</name>
</gene>
<feature type="compositionally biased region" description="Basic and acidic residues" evidence="2">
    <location>
        <begin position="775"/>
        <end position="784"/>
    </location>
</feature>
<feature type="compositionally biased region" description="Low complexity" evidence="2">
    <location>
        <begin position="935"/>
        <end position="944"/>
    </location>
</feature>
<feature type="region of interest" description="Disordered" evidence="2">
    <location>
        <begin position="146"/>
        <end position="208"/>
    </location>
</feature>
<name>A0AAW0AWM1_9AGAR</name>
<comment type="caution">
    <text evidence="3">The sequence shown here is derived from an EMBL/GenBank/DDBJ whole genome shotgun (WGS) entry which is preliminary data.</text>
</comment>
<sequence>MTNSDPEEIASIRESARLDLYGEEERTWLKNRFPILSEDEEMLEKIQCGRVKFRGMLIKREASHARYVRYVWFNCLHEVISRISGTSNRLELQSKALENQKRRLNGLKANTAAWEDHKENRRMVQSRYYQRNRDKLNAKAREKRAIKKKTVTAMSSSVDSEKNPRTDVAGVEEVQASSQREGVLAKRQEWSKDDSELDDIDGHGKALDPPCEASLKALASNLLPGHSPANLETNGARQIAVRQRVESPDSLSTGVESTPTMNAEQAGPSSTGSTDEGDARSTVQNPLPFSHAGLEEGSSRSGSRKRRSGNPGNFEGEQLAMLEEAYPEYEKLPRRSKESGDWLRAMTVKFLEKFPVAKYPPPPAKQLDPVPDVDLNSLTPRRRKAHRKRVAAVEINDSAEGRQAQAVQRFFYWRASNLRGKEGESVVKFLNQMTKVEKRPRKQRVGNFLMSHPDYKDKVAEQSKETGRRDRLQSRQKAAKSVWNSMEDEERKDVTDGIQKKLEAALNSHGDNQEGTSGDNVRNSRTRRSVGRIMQPIIDTVHRLTGLSVVVLVGEDMNGNDLFDSATLSASPPGTPKITQFNTDKFRPFIEFFFRWLRFIRQDQLSKGLLKEATSPEPEINGDSTNTPSSSGTVQDLPPTGTPPPTKSVVNKGKGKEIAKLGDDSSAESSDDMSMRGGDDDAYGEDELSEEEPEAPVRRVCEPTQYPEGSYMAERAENIRRNKEMLASLGLDRNIFEMPSKSGTAKKGKSAKPNRPTNDAPRRSSRLSKASAPEGRNEINDKQDASSLEPVRSVTSQGRQRILGQCEKFIEDDPAVTTATLTDLVVELTTEGSDERSAWVAYVSQLSDVWFQRQENPLSEIQWPSPPKQDPQTAMVIDNATALPVPFEHSPPAAIHNVLPLPEEDYPPDEVHTPLQPTSFNAADELQPTSALAYSTTPTPGSSDPSEDLALPTPGSSAPSEDSVLQTAGVQEIRDDQEYVDTSSSRCKEVVSAHASIVVPVGYSYEPGEHDSATIQWFVDYLLAIPAKYSGPERPPIWDSVVFKWADLQELWEKVPGYPDKRAPKSTRPECIEQWNKGGRTRSRNWSAPVSAQLELLRADWWTWWASAFPETTYKHKGFVMPVKDADLAEMHLRGEHGIVLFLVVLRWWHDAGGHADPLGMWEEAIKSVYCVMDNMVREIVQSVSHIAENEPSPKRKRSSRDKGTRLAKRVRPSI</sequence>
<dbReference type="EMBL" id="JAYKXP010000244">
    <property type="protein sequence ID" value="KAK7017911.1"/>
    <property type="molecule type" value="Genomic_DNA"/>
</dbReference>